<accession>A0A4U0F9S1</accession>
<protein>
    <recommendedName>
        <fullName evidence="3">dTTP/UTP pyrophosphatase</fullName>
        <shortName evidence="3">dTTPase/UTPase</shortName>
        <ecNumber evidence="3">3.6.1.9</ecNumber>
    </recommendedName>
    <alternativeName>
        <fullName evidence="3">Nucleoside triphosphate pyrophosphatase</fullName>
    </alternativeName>
    <alternativeName>
        <fullName evidence="3">Nucleotide pyrophosphatase</fullName>
        <shortName evidence="3">Nucleotide PPase</shortName>
    </alternativeName>
</protein>
<reference evidence="4 5" key="1">
    <citation type="submission" date="2019-04" db="EMBL/GenBank/DDBJ databases">
        <title>Cohnella sp. nov., isolated from soil.</title>
        <authorList>
            <person name="Kim W."/>
        </authorList>
    </citation>
    <scope>NUCLEOTIDE SEQUENCE [LARGE SCALE GENOMIC DNA]</scope>
    <source>
        <strain evidence="4 5">CAU 1483</strain>
    </source>
</reference>
<evidence type="ECO:0000256" key="3">
    <source>
        <dbReference type="HAMAP-Rule" id="MF_00528"/>
    </source>
</evidence>
<dbReference type="OrthoDB" id="9807767at2"/>
<evidence type="ECO:0000256" key="1">
    <source>
        <dbReference type="ARBA" id="ARBA00001968"/>
    </source>
</evidence>
<evidence type="ECO:0000313" key="5">
    <source>
        <dbReference type="Proteomes" id="UP000309673"/>
    </source>
</evidence>
<dbReference type="EMBL" id="SUPK01000006">
    <property type="protein sequence ID" value="TJY41447.1"/>
    <property type="molecule type" value="Genomic_DNA"/>
</dbReference>
<dbReference type="AlphaFoldDB" id="A0A4U0F9S1"/>
<dbReference type="SUPFAM" id="SSF52972">
    <property type="entry name" value="ITPase-like"/>
    <property type="match status" value="1"/>
</dbReference>
<comment type="cofactor">
    <cofactor evidence="1 3">
        <name>a divalent metal cation</name>
        <dbReference type="ChEBI" id="CHEBI:60240"/>
    </cofactor>
</comment>
<comment type="caution">
    <text evidence="4">The sequence shown here is derived from an EMBL/GenBank/DDBJ whole genome shotgun (WGS) entry which is preliminary data.</text>
</comment>
<dbReference type="RefSeq" id="WP_136778366.1">
    <property type="nucleotide sequence ID" value="NZ_SUPK01000006.1"/>
</dbReference>
<keyword evidence="3" id="KW-0963">Cytoplasm</keyword>
<evidence type="ECO:0000256" key="2">
    <source>
        <dbReference type="ARBA" id="ARBA00022801"/>
    </source>
</evidence>
<dbReference type="PANTHER" id="PTHR43213:SF5">
    <property type="entry name" value="BIFUNCTIONAL DTTP_UTP PYROPHOSPHATASE_METHYLTRANSFERASE PROTEIN-RELATED"/>
    <property type="match status" value="1"/>
</dbReference>
<comment type="similarity">
    <text evidence="3">Belongs to the Maf family. YhdE subfamily.</text>
</comment>
<comment type="catalytic activity">
    <reaction evidence="3">
        <text>UTP + H2O = UMP + diphosphate + H(+)</text>
        <dbReference type="Rhea" id="RHEA:29395"/>
        <dbReference type="ChEBI" id="CHEBI:15377"/>
        <dbReference type="ChEBI" id="CHEBI:15378"/>
        <dbReference type="ChEBI" id="CHEBI:33019"/>
        <dbReference type="ChEBI" id="CHEBI:46398"/>
        <dbReference type="ChEBI" id="CHEBI:57865"/>
        <dbReference type="EC" id="3.6.1.9"/>
    </reaction>
</comment>
<evidence type="ECO:0000313" key="4">
    <source>
        <dbReference type="EMBL" id="TJY41447.1"/>
    </source>
</evidence>
<sequence length="203" mass="22083">MTVTSNIRPTLILASTSPRRQELITTLGLPVMVRPSHADEKTPGDWSPDRIVEELANRKARAVWESVRGTMKTAAVVVGSDTIVVLDGRVMGKPKDPEEAFEMLSRLAGNTHEVYTGVSCIGLMDGQTVTNHRVTKVRMRQLSPDQIRRYVQTGEPLDKAGAYGVQGVGALLVDSLEGCYFNVVGLPLSLLAVQLEQFGVTLP</sequence>
<dbReference type="NCBIfam" id="TIGR00172">
    <property type="entry name" value="maf"/>
    <property type="match status" value="1"/>
</dbReference>
<comment type="caution">
    <text evidence="3">Lacks conserved residue(s) required for the propagation of feature annotation.</text>
</comment>
<dbReference type="InterPro" id="IPR003697">
    <property type="entry name" value="Maf-like"/>
</dbReference>
<keyword evidence="2 3" id="KW-0378">Hydrolase</keyword>
<dbReference type="GO" id="GO:0036218">
    <property type="term" value="F:dTTP diphosphatase activity"/>
    <property type="evidence" value="ECO:0007669"/>
    <property type="project" value="RHEA"/>
</dbReference>
<comment type="subcellular location">
    <subcellularLocation>
        <location evidence="3">Cytoplasm</location>
    </subcellularLocation>
</comment>
<feature type="site" description="Important for substrate specificity" evidence="3">
    <location>
        <position position="19"/>
    </location>
</feature>
<keyword evidence="5" id="KW-1185">Reference proteome</keyword>
<dbReference type="Gene3D" id="3.90.950.10">
    <property type="match status" value="1"/>
</dbReference>
<feature type="site" description="Important for substrate specificity" evidence="3">
    <location>
        <position position="82"/>
    </location>
</feature>
<gene>
    <name evidence="4" type="ORF">E5161_13660</name>
</gene>
<feature type="site" description="Important for substrate specificity" evidence="3">
    <location>
        <position position="166"/>
    </location>
</feature>
<dbReference type="PIRSF" id="PIRSF006305">
    <property type="entry name" value="Maf"/>
    <property type="match status" value="1"/>
</dbReference>
<dbReference type="Proteomes" id="UP000309673">
    <property type="component" value="Unassembled WGS sequence"/>
</dbReference>
<dbReference type="GO" id="GO:0005737">
    <property type="term" value="C:cytoplasm"/>
    <property type="evidence" value="ECO:0007669"/>
    <property type="project" value="UniProtKB-SubCell"/>
</dbReference>
<dbReference type="Pfam" id="PF02545">
    <property type="entry name" value="Maf"/>
    <property type="match status" value="1"/>
</dbReference>
<comment type="function">
    <text evidence="3">Nucleoside triphosphate pyrophosphatase that hydrolyzes dTTP and UTP. May have a dual role in cell division arrest and in preventing the incorporation of modified nucleotides into cellular nucleic acids.</text>
</comment>
<dbReference type="HAMAP" id="MF_00528">
    <property type="entry name" value="Maf"/>
    <property type="match status" value="1"/>
</dbReference>
<proteinExistence type="inferred from homology"/>
<keyword evidence="3" id="KW-0546">Nucleotide metabolism</keyword>
<dbReference type="PANTHER" id="PTHR43213">
    <property type="entry name" value="BIFUNCTIONAL DTTP/UTP PYROPHOSPHATASE/METHYLTRANSFERASE PROTEIN-RELATED"/>
    <property type="match status" value="1"/>
</dbReference>
<name>A0A4U0F9S1_9BACL</name>
<organism evidence="4 5">
    <name type="scientific">Cohnella pontilimi</name>
    <dbReference type="NCBI Taxonomy" id="2564100"/>
    <lineage>
        <taxon>Bacteria</taxon>
        <taxon>Bacillati</taxon>
        <taxon>Bacillota</taxon>
        <taxon>Bacilli</taxon>
        <taxon>Bacillales</taxon>
        <taxon>Paenibacillaceae</taxon>
        <taxon>Cohnella</taxon>
    </lineage>
</organism>
<comment type="catalytic activity">
    <reaction evidence="3">
        <text>dTTP + H2O = dTMP + diphosphate + H(+)</text>
        <dbReference type="Rhea" id="RHEA:28534"/>
        <dbReference type="ChEBI" id="CHEBI:15377"/>
        <dbReference type="ChEBI" id="CHEBI:15378"/>
        <dbReference type="ChEBI" id="CHEBI:33019"/>
        <dbReference type="ChEBI" id="CHEBI:37568"/>
        <dbReference type="ChEBI" id="CHEBI:63528"/>
        <dbReference type="EC" id="3.6.1.9"/>
    </reaction>
</comment>
<feature type="active site" description="Proton acceptor" evidence="3">
    <location>
        <position position="81"/>
    </location>
</feature>
<dbReference type="CDD" id="cd00555">
    <property type="entry name" value="Maf"/>
    <property type="match status" value="1"/>
</dbReference>
<dbReference type="GO" id="GO:0036221">
    <property type="term" value="F:UTP diphosphatase activity"/>
    <property type="evidence" value="ECO:0007669"/>
    <property type="project" value="RHEA"/>
</dbReference>
<dbReference type="InterPro" id="IPR029001">
    <property type="entry name" value="ITPase-like_fam"/>
</dbReference>
<dbReference type="GO" id="GO:0009117">
    <property type="term" value="P:nucleotide metabolic process"/>
    <property type="evidence" value="ECO:0007669"/>
    <property type="project" value="UniProtKB-KW"/>
</dbReference>
<dbReference type="EC" id="3.6.1.9" evidence="3"/>